<dbReference type="GO" id="GO:1903013">
    <property type="term" value="P:response to differentiation-inducing factor 1"/>
    <property type="evidence" value="ECO:0007669"/>
    <property type="project" value="TreeGrafter"/>
</dbReference>
<sequence length="421" mass="46754">MRNHEHKILIDEVEWRFQGGQNLDVNGNTEVMPPGDFFVFYSAPSRRANYIDNLKGHWYELRVYTIEHPNEEPSSKMPAKRNRTASTPTPATSMMAPPPKKSRLASLGSGVGAPVSMFGIGPRQGPLTVSKQKIITFVKITAVTGDLSRVIKLIDTEQTFQGSITDTPFTRGLMKQAHDLTLASSQDSLFVAKHFLRLKEDPSISVDVKDNNAEIRNEAARQSSMAWSLKAFYNYIRTHEKADQISIYEHLAVAEVFIARETGTPSVASGIDRAVMLHDNEGMEWLVEPRRAQVVTKFSGTMNHQQKKKKDVLYNTVFAFAHFAFGFGNRNIAFADIQGTPSVVNNKMGMVLFDVMTHTPDGLSGVGDCGEDGIAAFTEQHVCNSLCLALELDTSYPMEIDEEQEVPAGLVNYGSDSEEEK</sequence>
<organism evidence="8 9">
    <name type="scientific">Roridomyces roridus</name>
    <dbReference type="NCBI Taxonomy" id="1738132"/>
    <lineage>
        <taxon>Eukaryota</taxon>
        <taxon>Fungi</taxon>
        <taxon>Dikarya</taxon>
        <taxon>Basidiomycota</taxon>
        <taxon>Agaricomycotina</taxon>
        <taxon>Agaricomycetes</taxon>
        <taxon>Agaricomycetidae</taxon>
        <taxon>Agaricales</taxon>
        <taxon>Marasmiineae</taxon>
        <taxon>Mycenaceae</taxon>
        <taxon>Roridomyces</taxon>
    </lineage>
</organism>
<dbReference type="AlphaFoldDB" id="A0AAD7B5B6"/>
<dbReference type="Pfam" id="PF02816">
    <property type="entry name" value="Alpha_kinase"/>
    <property type="match status" value="1"/>
</dbReference>
<evidence type="ECO:0000313" key="9">
    <source>
        <dbReference type="Proteomes" id="UP001221142"/>
    </source>
</evidence>
<keyword evidence="4 8" id="KW-0418">Kinase</keyword>
<evidence type="ECO:0000256" key="1">
    <source>
        <dbReference type="ARBA" id="ARBA00022527"/>
    </source>
</evidence>
<evidence type="ECO:0000256" key="5">
    <source>
        <dbReference type="ARBA" id="ARBA00022840"/>
    </source>
</evidence>
<dbReference type="PROSITE" id="PS51158">
    <property type="entry name" value="ALPHA_KINASE"/>
    <property type="match status" value="1"/>
</dbReference>
<proteinExistence type="predicted"/>
<dbReference type="InterPro" id="IPR004166">
    <property type="entry name" value="a-kinase_dom"/>
</dbReference>
<dbReference type="GO" id="GO:0004674">
    <property type="term" value="F:protein serine/threonine kinase activity"/>
    <property type="evidence" value="ECO:0007669"/>
    <property type="project" value="UniProtKB-KW"/>
</dbReference>
<keyword evidence="5" id="KW-0067">ATP-binding</keyword>
<protein>
    <submittedName>
        <fullName evidence="8">Kinase-like domain-containing protein</fullName>
    </submittedName>
</protein>
<dbReference type="InterPro" id="IPR051852">
    <property type="entry name" value="Alpha-type_PK"/>
</dbReference>
<name>A0AAD7B5B6_9AGAR</name>
<evidence type="ECO:0000256" key="3">
    <source>
        <dbReference type="ARBA" id="ARBA00022741"/>
    </source>
</evidence>
<dbReference type="Gene3D" id="3.20.200.10">
    <property type="entry name" value="MHCK/EF2 kinase"/>
    <property type="match status" value="1"/>
</dbReference>
<keyword evidence="3" id="KW-0547">Nucleotide-binding</keyword>
<evidence type="ECO:0000259" key="7">
    <source>
        <dbReference type="PROSITE" id="PS51158"/>
    </source>
</evidence>
<gene>
    <name evidence="8" type="ORF">FB45DRAFT_1065881</name>
</gene>
<dbReference type="EMBL" id="JARKIF010000033">
    <property type="protein sequence ID" value="KAJ7611188.1"/>
    <property type="molecule type" value="Genomic_DNA"/>
</dbReference>
<keyword evidence="9" id="KW-1185">Reference proteome</keyword>
<dbReference type="GO" id="GO:0005524">
    <property type="term" value="F:ATP binding"/>
    <property type="evidence" value="ECO:0007669"/>
    <property type="project" value="UniProtKB-KW"/>
</dbReference>
<dbReference type="PANTHER" id="PTHR45992">
    <property type="entry name" value="EUKARYOTIC ELONGATION FACTOR 2 KINASE-RELATED"/>
    <property type="match status" value="1"/>
</dbReference>
<dbReference type="SMART" id="SM00811">
    <property type="entry name" value="Alpha_kinase"/>
    <property type="match status" value="1"/>
</dbReference>
<dbReference type="InterPro" id="IPR011009">
    <property type="entry name" value="Kinase-like_dom_sf"/>
</dbReference>
<evidence type="ECO:0000313" key="8">
    <source>
        <dbReference type="EMBL" id="KAJ7611188.1"/>
    </source>
</evidence>
<comment type="caution">
    <text evidence="8">The sequence shown here is derived from an EMBL/GenBank/DDBJ whole genome shotgun (WGS) entry which is preliminary data.</text>
</comment>
<keyword evidence="1" id="KW-0723">Serine/threonine-protein kinase</keyword>
<feature type="compositionally biased region" description="Low complexity" evidence="6">
    <location>
        <begin position="84"/>
        <end position="95"/>
    </location>
</feature>
<dbReference type="CDD" id="cd04515">
    <property type="entry name" value="Alpha_kinase"/>
    <property type="match status" value="1"/>
</dbReference>
<evidence type="ECO:0000256" key="6">
    <source>
        <dbReference type="SAM" id="MobiDB-lite"/>
    </source>
</evidence>
<accession>A0AAD7B5B6</accession>
<evidence type="ECO:0000256" key="2">
    <source>
        <dbReference type="ARBA" id="ARBA00022679"/>
    </source>
</evidence>
<dbReference type="GO" id="GO:0031037">
    <property type="term" value="P:myosin II filament disassembly"/>
    <property type="evidence" value="ECO:0007669"/>
    <property type="project" value="TreeGrafter"/>
</dbReference>
<feature type="domain" description="Alpha-type protein kinase" evidence="7">
    <location>
        <begin position="136"/>
        <end position="395"/>
    </location>
</feature>
<dbReference type="SUPFAM" id="SSF56112">
    <property type="entry name" value="Protein kinase-like (PK-like)"/>
    <property type="match status" value="1"/>
</dbReference>
<evidence type="ECO:0000256" key="4">
    <source>
        <dbReference type="ARBA" id="ARBA00022777"/>
    </source>
</evidence>
<reference evidence="8" key="1">
    <citation type="submission" date="2023-03" db="EMBL/GenBank/DDBJ databases">
        <title>Massive genome expansion in bonnet fungi (Mycena s.s.) driven by repeated elements and novel gene families across ecological guilds.</title>
        <authorList>
            <consortium name="Lawrence Berkeley National Laboratory"/>
            <person name="Harder C.B."/>
            <person name="Miyauchi S."/>
            <person name="Viragh M."/>
            <person name="Kuo A."/>
            <person name="Thoen E."/>
            <person name="Andreopoulos B."/>
            <person name="Lu D."/>
            <person name="Skrede I."/>
            <person name="Drula E."/>
            <person name="Henrissat B."/>
            <person name="Morin E."/>
            <person name="Kohler A."/>
            <person name="Barry K."/>
            <person name="LaButti K."/>
            <person name="Morin E."/>
            <person name="Salamov A."/>
            <person name="Lipzen A."/>
            <person name="Mereny Z."/>
            <person name="Hegedus B."/>
            <person name="Baldrian P."/>
            <person name="Stursova M."/>
            <person name="Weitz H."/>
            <person name="Taylor A."/>
            <person name="Grigoriev I.V."/>
            <person name="Nagy L.G."/>
            <person name="Martin F."/>
            <person name="Kauserud H."/>
        </authorList>
    </citation>
    <scope>NUCLEOTIDE SEQUENCE</scope>
    <source>
        <strain evidence="8">9284</strain>
    </source>
</reference>
<dbReference type="PANTHER" id="PTHR45992:SF2">
    <property type="entry name" value="EUKARYOTIC ELONGATION FACTOR 2 KINASE"/>
    <property type="match status" value="1"/>
</dbReference>
<keyword evidence="2" id="KW-0808">Transferase</keyword>
<dbReference type="Proteomes" id="UP001221142">
    <property type="component" value="Unassembled WGS sequence"/>
</dbReference>
<feature type="region of interest" description="Disordered" evidence="6">
    <location>
        <begin position="70"/>
        <end position="106"/>
    </location>
</feature>